<sequence length="139" mass="15626">MSGVDAFIGSWREEEKVGFDEMASALVLPIEKKEFFKNARTEITYNKDGDQWVIDVGMQGVPGSRTFRFKLGDPYESASIDGSPMKSVMTADGDRFVEKHVDEGLQGMEMHITRHIEGGKMVVVTQIGLLQMKSQYCRI</sequence>
<dbReference type="InterPro" id="IPR012674">
    <property type="entry name" value="Calycin"/>
</dbReference>
<dbReference type="EMBL" id="JAIWYP010000007">
    <property type="protein sequence ID" value="KAH3797693.1"/>
    <property type="molecule type" value="Genomic_DNA"/>
</dbReference>
<dbReference type="GO" id="GO:0008289">
    <property type="term" value="F:lipid binding"/>
    <property type="evidence" value="ECO:0007669"/>
    <property type="project" value="UniProtKB-KW"/>
</dbReference>
<dbReference type="Gene3D" id="2.40.128.20">
    <property type="match status" value="1"/>
</dbReference>
<gene>
    <name evidence="2" type="ORF">DPMN_151279</name>
</gene>
<comment type="similarity">
    <text evidence="1">Belongs to the calycin superfamily. Fatty-acid binding protein (FABP) family.</text>
</comment>
<dbReference type="Proteomes" id="UP000828390">
    <property type="component" value="Unassembled WGS sequence"/>
</dbReference>
<protein>
    <submittedName>
        <fullName evidence="2">Uncharacterized protein</fullName>
    </submittedName>
</protein>
<keyword evidence="3" id="KW-1185">Reference proteome</keyword>
<comment type="caution">
    <text evidence="2">The sequence shown here is derived from an EMBL/GenBank/DDBJ whole genome shotgun (WGS) entry which is preliminary data.</text>
</comment>
<evidence type="ECO:0000313" key="2">
    <source>
        <dbReference type="EMBL" id="KAH3797693.1"/>
    </source>
</evidence>
<dbReference type="InterPro" id="IPR000463">
    <property type="entry name" value="Fatty_acid-bd"/>
</dbReference>
<reference evidence="2" key="1">
    <citation type="journal article" date="2019" name="bioRxiv">
        <title>The Genome of the Zebra Mussel, Dreissena polymorpha: A Resource for Invasive Species Research.</title>
        <authorList>
            <person name="McCartney M.A."/>
            <person name="Auch B."/>
            <person name="Kono T."/>
            <person name="Mallez S."/>
            <person name="Zhang Y."/>
            <person name="Obille A."/>
            <person name="Becker A."/>
            <person name="Abrahante J.E."/>
            <person name="Garbe J."/>
            <person name="Badalamenti J.P."/>
            <person name="Herman A."/>
            <person name="Mangelson H."/>
            <person name="Liachko I."/>
            <person name="Sullivan S."/>
            <person name="Sone E.D."/>
            <person name="Koren S."/>
            <person name="Silverstein K.A.T."/>
            <person name="Beckman K.B."/>
            <person name="Gohl D.M."/>
        </authorList>
    </citation>
    <scope>NUCLEOTIDE SEQUENCE</scope>
    <source>
        <strain evidence="2">Duluth1</strain>
        <tissue evidence="2">Whole animal</tissue>
    </source>
</reference>
<dbReference type="PANTHER" id="PTHR11955">
    <property type="entry name" value="FATTY ACID BINDING PROTEIN"/>
    <property type="match status" value="1"/>
</dbReference>
<dbReference type="AlphaFoldDB" id="A0A9D4FF02"/>
<reference evidence="2" key="2">
    <citation type="submission" date="2020-11" db="EMBL/GenBank/DDBJ databases">
        <authorList>
            <person name="McCartney M.A."/>
            <person name="Auch B."/>
            <person name="Kono T."/>
            <person name="Mallez S."/>
            <person name="Becker A."/>
            <person name="Gohl D.M."/>
            <person name="Silverstein K.A.T."/>
            <person name="Koren S."/>
            <person name="Bechman K.B."/>
            <person name="Herman A."/>
            <person name="Abrahante J.E."/>
            <person name="Garbe J."/>
        </authorList>
    </citation>
    <scope>NUCLEOTIDE SEQUENCE</scope>
    <source>
        <strain evidence="2">Duluth1</strain>
        <tissue evidence="2">Whole animal</tissue>
    </source>
</reference>
<accession>A0A9D4FF02</accession>
<dbReference type="SUPFAM" id="SSF50814">
    <property type="entry name" value="Lipocalins"/>
    <property type="match status" value="1"/>
</dbReference>
<name>A0A9D4FF02_DREPO</name>
<dbReference type="CDD" id="cd00742">
    <property type="entry name" value="FABP"/>
    <property type="match status" value="1"/>
</dbReference>
<evidence type="ECO:0000256" key="1">
    <source>
        <dbReference type="ARBA" id="ARBA00008390"/>
    </source>
</evidence>
<dbReference type="PRINTS" id="PR00178">
    <property type="entry name" value="FATTYACIDBP"/>
</dbReference>
<dbReference type="OrthoDB" id="354351at2759"/>
<proteinExistence type="inferred from homology"/>
<organism evidence="2 3">
    <name type="scientific">Dreissena polymorpha</name>
    <name type="common">Zebra mussel</name>
    <name type="synonym">Mytilus polymorpha</name>
    <dbReference type="NCBI Taxonomy" id="45954"/>
    <lineage>
        <taxon>Eukaryota</taxon>
        <taxon>Metazoa</taxon>
        <taxon>Spiralia</taxon>
        <taxon>Lophotrochozoa</taxon>
        <taxon>Mollusca</taxon>
        <taxon>Bivalvia</taxon>
        <taxon>Autobranchia</taxon>
        <taxon>Heteroconchia</taxon>
        <taxon>Euheterodonta</taxon>
        <taxon>Imparidentia</taxon>
        <taxon>Neoheterodontei</taxon>
        <taxon>Myida</taxon>
        <taxon>Dreissenoidea</taxon>
        <taxon>Dreissenidae</taxon>
        <taxon>Dreissena</taxon>
    </lineage>
</organism>
<evidence type="ECO:0000313" key="3">
    <source>
        <dbReference type="Proteomes" id="UP000828390"/>
    </source>
</evidence>
<dbReference type="InterPro" id="IPR031259">
    <property type="entry name" value="ILBP"/>
</dbReference>